<evidence type="ECO:0000313" key="7">
    <source>
        <dbReference type="EMBL" id="KAK5115505.1"/>
    </source>
</evidence>
<evidence type="ECO:0000256" key="4">
    <source>
        <dbReference type="ARBA" id="ARBA00021397"/>
    </source>
</evidence>
<evidence type="ECO:0000256" key="5">
    <source>
        <dbReference type="ARBA" id="ARBA00023136"/>
    </source>
</evidence>
<feature type="region of interest" description="Disordered" evidence="6">
    <location>
        <begin position="65"/>
        <end position="87"/>
    </location>
</feature>
<reference evidence="7" key="1">
    <citation type="submission" date="2023-08" db="EMBL/GenBank/DDBJ databases">
        <title>Black Yeasts Isolated from many extreme environments.</title>
        <authorList>
            <person name="Coleine C."/>
            <person name="Stajich J.E."/>
            <person name="Selbmann L."/>
        </authorList>
    </citation>
    <scope>NUCLEOTIDE SEQUENCE</scope>
    <source>
        <strain evidence="7">CCFEE 5401</strain>
    </source>
</reference>
<gene>
    <name evidence="7" type="ORF">LTR62_001164</name>
</gene>
<dbReference type="Proteomes" id="UP001310890">
    <property type="component" value="Unassembled WGS sequence"/>
</dbReference>
<dbReference type="EMBL" id="JAVRRL010000012">
    <property type="protein sequence ID" value="KAK5115505.1"/>
    <property type="molecule type" value="Genomic_DNA"/>
</dbReference>
<evidence type="ECO:0000313" key="8">
    <source>
        <dbReference type="Proteomes" id="UP001310890"/>
    </source>
</evidence>
<feature type="region of interest" description="Disordered" evidence="6">
    <location>
        <begin position="492"/>
        <end position="519"/>
    </location>
</feature>
<evidence type="ECO:0000256" key="2">
    <source>
        <dbReference type="ARBA" id="ARBA00004421"/>
    </source>
</evidence>
<feature type="compositionally biased region" description="Polar residues" evidence="6">
    <location>
        <begin position="77"/>
        <end position="87"/>
    </location>
</feature>
<comment type="function">
    <text evidence="1">Required for peroxisome inheritance.</text>
</comment>
<dbReference type="Pfam" id="PF12634">
    <property type="entry name" value="Inp1"/>
    <property type="match status" value="1"/>
</dbReference>
<comment type="subcellular location">
    <subcellularLocation>
        <location evidence="2">Peroxisome membrane</location>
        <topology evidence="2">Peripheral membrane protein</topology>
    </subcellularLocation>
</comment>
<name>A0AAN7TM22_9PEZI</name>
<feature type="compositionally biased region" description="Low complexity" evidence="6">
    <location>
        <begin position="500"/>
        <end position="518"/>
    </location>
</feature>
<evidence type="ECO:0000256" key="6">
    <source>
        <dbReference type="SAM" id="MobiDB-lite"/>
    </source>
</evidence>
<comment type="caution">
    <text evidence="7">The sequence shown here is derived from an EMBL/GenBank/DDBJ whole genome shotgun (WGS) entry which is preliminary data.</text>
</comment>
<dbReference type="AlphaFoldDB" id="A0AAN7TM22"/>
<dbReference type="InterPro" id="IPR024758">
    <property type="entry name" value="Inp1"/>
</dbReference>
<feature type="compositionally biased region" description="Acidic residues" evidence="6">
    <location>
        <begin position="590"/>
        <end position="613"/>
    </location>
</feature>
<feature type="compositionally biased region" description="Basic and acidic residues" evidence="6">
    <location>
        <begin position="352"/>
        <end position="363"/>
    </location>
</feature>
<feature type="compositionally biased region" description="Basic and acidic residues" evidence="6">
    <location>
        <begin position="626"/>
        <end position="644"/>
    </location>
</feature>
<feature type="region of interest" description="Disordered" evidence="6">
    <location>
        <begin position="332"/>
        <end position="381"/>
    </location>
</feature>
<sequence>MANTAPVTPETPRRVAMNRSFTVPSKLATSSQTRATAEVGASGDIETLYVHPNATIVKFSCSSRPSSASSPRAALSNTSGSLPWTSPTERTLASGPLEIYRVPGSVSFLHSGSLLHAILPRSQCWCVDKVSRFALRVLSDTYYRIDLPGDSPEDLEKVEELKVILAKVLFYERTACPFNRGEEEALPTAEELDALKKTRRRSHGPAKKWRLERGFSWRPEDGEVLPGFGSDGSRRESDTSSGEDAESGAENVLPQETMRESLAKTRIPAPFTPPRPSALFGMRSVTAPPQLPLPAITPSKLRVNLSPDAPPLFNESVVSQSPHLDPERLRMFQPIPTDMPPSPPDSSAGLGDRSESFEHHRQASEASLPMNGNATEASEQTTVEDRTLFLDADFHKIAPVTISADELSTSVAELSVGETADSPPPPIVLDRNSGPAMTLSAMSLPPSRPRSPAPPVTEGGYEMATLTRQRTPEDPYAAIQARILARRSIGGTTSFYPRQTSPSRSSTSSNSSTATITSRVSTQHQQNLASALVKKACAVFLGPPAHLVAIMLRIAASFASGALGFSSYLVYESPAGSKRVPGSFNLESIDADDFDQEEGGEDEMLDEWEEDDFGVPLRSPIRKAASARDGEGVRTRREREWDVE</sequence>
<organism evidence="7 8">
    <name type="scientific">Meristemomyces frigidus</name>
    <dbReference type="NCBI Taxonomy" id="1508187"/>
    <lineage>
        <taxon>Eukaryota</taxon>
        <taxon>Fungi</taxon>
        <taxon>Dikarya</taxon>
        <taxon>Ascomycota</taxon>
        <taxon>Pezizomycotina</taxon>
        <taxon>Dothideomycetes</taxon>
        <taxon>Dothideomycetidae</taxon>
        <taxon>Mycosphaerellales</taxon>
        <taxon>Teratosphaeriaceae</taxon>
        <taxon>Meristemomyces</taxon>
    </lineage>
</organism>
<proteinExistence type="inferred from homology"/>
<comment type="similarity">
    <text evidence="3">Belongs to the INP1 family.</text>
</comment>
<evidence type="ECO:0000256" key="1">
    <source>
        <dbReference type="ARBA" id="ARBA00003594"/>
    </source>
</evidence>
<keyword evidence="5" id="KW-0472">Membrane</keyword>
<dbReference type="GO" id="GO:0045033">
    <property type="term" value="P:peroxisome inheritance"/>
    <property type="evidence" value="ECO:0007669"/>
    <property type="project" value="InterPro"/>
</dbReference>
<evidence type="ECO:0000256" key="3">
    <source>
        <dbReference type="ARBA" id="ARBA00010707"/>
    </source>
</evidence>
<protein>
    <recommendedName>
        <fullName evidence="4">Inheritance of peroxisomes protein 1</fullName>
    </recommendedName>
</protein>
<accession>A0AAN7TM22</accession>
<dbReference type="GO" id="GO:0005780">
    <property type="term" value="C:extrinsic component of intraperoxisomal membrane"/>
    <property type="evidence" value="ECO:0007669"/>
    <property type="project" value="InterPro"/>
</dbReference>
<feature type="compositionally biased region" description="Polar residues" evidence="6">
    <location>
        <begin position="370"/>
        <end position="381"/>
    </location>
</feature>
<feature type="region of interest" description="Disordered" evidence="6">
    <location>
        <begin position="221"/>
        <end position="256"/>
    </location>
</feature>
<feature type="region of interest" description="Disordered" evidence="6">
    <location>
        <begin position="590"/>
        <end position="644"/>
    </location>
</feature>
<feature type="compositionally biased region" description="Low complexity" evidence="6">
    <location>
        <begin position="65"/>
        <end position="76"/>
    </location>
</feature>